<evidence type="ECO:0000313" key="15">
    <source>
        <dbReference type="EnsemblMetazoa" id="MDOA003902-PA"/>
    </source>
</evidence>
<keyword evidence="9 14" id="KW-0560">Oxidoreductase</keyword>
<evidence type="ECO:0000256" key="4">
    <source>
        <dbReference type="ARBA" id="ARBA00010617"/>
    </source>
</evidence>
<dbReference type="InterPro" id="IPR002401">
    <property type="entry name" value="Cyt_P450_E_grp-I"/>
</dbReference>
<sequence>MGIATTLLILSLFLILLLVAINYCRILLYWRRQNVDSFSSLKINMESKKRHLGLVLSEFYHVMYREKKPLMVSPSFLLTTVMIQDLDIIRDLMMTNFEYFSDRGGFVNHQDPLSYTIVALTYNVWKPTRQKLSPTFTPAKLKTMFPTLVQIGEQFVNVIRSQLDAGVEDLNIDDLCSRFTTDVIGNIAFGIECNSLVNPSTEFRLYGEKATDFNIHPIFNIIGGKYPTLFRLLNLKMFNKEMTNFFTRIVRQTIEYREANNIRRNDFMDLLIELKKSDDGSDGFALSLEMIVAQVFSFFIAGYGTSSATLSYALYELAKNPAEQTKVRQNIEEVLVKSKNNTITYDGLQEMTYLQQAIQETLRKYPIVPNLRRMCRRPCTLHDSNGRVACEIPKDTFIGISVYGIHHNPDYYPQPEIFRPERFSDAEIAKRPACSYLPFGIGPRACMGLRFAKMQVAFCLALLLTHFKFSFSNTTPKDLSFDPGNPVFLTVKGGINLKVEKL</sequence>
<evidence type="ECO:0000256" key="13">
    <source>
        <dbReference type="PIRSR" id="PIRSR602401-1"/>
    </source>
</evidence>
<comment type="cofactor">
    <cofactor evidence="1 13">
        <name>heme</name>
        <dbReference type="ChEBI" id="CHEBI:30413"/>
    </cofactor>
</comment>
<dbReference type="Gene3D" id="1.10.630.10">
    <property type="entry name" value="Cytochrome P450"/>
    <property type="match status" value="1"/>
</dbReference>
<dbReference type="FunFam" id="1.10.630.10:FF:000042">
    <property type="entry name" value="Cytochrome P450"/>
    <property type="match status" value="1"/>
</dbReference>
<evidence type="ECO:0000256" key="8">
    <source>
        <dbReference type="ARBA" id="ARBA00022848"/>
    </source>
</evidence>
<dbReference type="VEuPathDB" id="VectorBase:MDOMA2_003322"/>
<keyword evidence="11 14" id="KW-0503">Monooxygenase</keyword>
<comment type="subcellular location">
    <subcellularLocation>
        <location evidence="3">Endoplasmic reticulum membrane</location>
        <topology evidence="3">Peripheral membrane protein</topology>
    </subcellularLocation>
    <subcellularLocation>
        <location evidence="2">Microsome membrane</location>
        <topology evidence="2">Peripheral membrane protein</topology>
    </subcellularLocation>
</comment>
<keyword evidence="5 13" id="KW-0349">Heme</keyword>
<organism evidence="15">
    <name type="scientific">Musca domestica</name>
    <name type="common">House fly</name>
    <dbReference type="NCBI Taxonomy" id="7370"/>
    <lineage>
        <taxon>Eukaryota</taxon>
        <taxon>Metazoa</taxon>
        <taxon>Ecdysozoa</taxon>
        <taxon>Arthropoda</taxon>
        <taxon>Hexapoda</taxon>
        <taxon>Insecta</taxon>
        <taxon>Pterygota</taxon>
        <taxon>Neoptera</taxon>
        <taxon>Endopterygota</taxon>
        <taxon>Diptera</taxon>
        <taxon>Brachycera</taxon>
        <taxon>Muscomorpha</taxon>
        <taxon>Muscoidea</taxon>
        <taxon>Muscidae</taxon>
        <taxon>Musca</taxon>
    </lineage>
</organism>
<evidence type="ECO:0000256" key="5">
    <source>
        <dbReference type="ARBA" id="ARBA00022617"/>
    </source>
</evidence>
<evidence type="ECO:0000256" key="12">
    <source>
        <dbReference type="ARBA" id="ARBA00023136"/>
    </source>
</evidence>
<dbReference type="VEuPathDB" id="VectorBase:MDOA003902"/>
<dbReference type="eggNOG" id="KOG0158">
    <property type="taxonomic scope" value="Eukaryota"/>
</dbReference>
<dbReference type="Pfam" id="PF00067">
    <property type="entry name" value="p450"/>
    <property type="match status" value="1"/>
</dbReference>
<gene>
    <name evidence="15" type="primary">101887482</name>
</gene>
<dbReference type="OrthoDB" id="2789670at2759"/>
<dbReference type="PRINTS" id="PR00385">
    <property type="entry name" value="P450"/>
</dbReference>
<feature type="binding site" description="axial binding residue" evidence="13">
    <location>
        <position position="446"/>
    </location>
    <ligand>
        <name>heme</name>
        <dbReference type="ChEBI" id="CHEBI:30413"/>
    </ligand>
    <ligandPart>
        <name>Fe</name>
        <dbReference type="ChEBI" id="CHEBI:18248"/>
    </ligandPart>
</feature>
<evidence type="ECO:0000256" key="9">
    <source>
        <dbReference type="ARBA" id="ARBA00023002"/>
    </source>
</evidence>
<dbReference type="KEGG" id="mde:101887482"/>
<dbReference type="PROSITE" id="PS00086">
    <property type="entry name" value="CYTOCHROME_P450"/>
    <property type="match status" value="1"/>
</dbReference>
<proteinExistence type="inferred from homology"/>
<dbReference type="RefSeq" id="XP_005175909.3">
    <property type="nucleotide sequence ID" value="XM_005175852.4"/>
</dbReference>
<dbReference type="EnsemblMetazoa" id="MDOA003902-RA">
    <property type="protein sequence ID" value="MDOA003902-PA"/>
    <property type="gene ID" value="MDOA003902"/>
</dbReference>
<dbReference type="PRINTS" id="PR00463">
    <property type="entry name" value="EP450I"/>
</dbReference>
<evidence type="ECO:0008006" key="16">
    <source>
        <dbReference type="Google" id="ProtNLM"/>
    </source>
</evidence>
<dbReference type="SUPFAM" id="SSF48264">
    <property type="entry name" value="Cytochrome P450"/>
    <property type="match status" value="1"/>
</dbReference>
<evidence type="ECO:0000256" key="2">
    <source>
        <dbReference type="ARBA" id="ARBA00004174"/>
    </source>
</evidence>
<dbReference type="AlphaFoldDB" id="A0A1I8MDY1"/>
<keyword evidence="7" id="KW-0256">Endoplasmic reticulum</keyword>
<evidence type="ECO:0000256" key="6">
    <source>
        <dbReference type="ARBA" id="ARBA00022723"/>
    </source>
</evidence>
<evidence type="ECO:0000256" key="3">
    <source>
        <dbReference type="ARBA" id="ARBA00004406"/>
    </source>
</evidence>
<dbReference type="GO" id="GO:0005506">
    <property type="term" value="F:iron ion binding"/>
    <property type="evidence" value="ECO:0007669"/>
    <property type="project" value="InterPro"/>
</dbReference>
<evidence type="ECO:0000256" key="1">
    <source>
        <dbReference type="ARBA" id="ARBA00001971"/>
    </source>
</evidence>
<name>A0A1I8MDY1_MUSDO</name>
<accession>A0A1I8MDY1</accession>
<keyword evidence="10 13" id="KW-0408">Iron</keyword>
<dbReference type="GO" id="GO:0016705">
    <property type="term" value="F:oxidoreductase activity, acting on paired donors, with incorporation or reduction of molecular oxygen"/>
    <property type="evidence" value="ECO:0007669"/>
    <property type="project" value="InterPro"/>
</dbReference>
<dbReference type="InterPro" id="IPR001128">
    <property type="entry name" value="Cyt_P450"/>
</dbReference>
<dbReference type="PANTHER" id="PTHR24292:SF100">
    <property type="entry name" value="CYTOCHROME P450 6A16, ISOFORM B-RELATED"/>
    <property type="match status" value="1"/>
</dbReference>
<protein>
    <recommendedName>
        <fullName evidence="16">Cytochrome P450</fullName>
    </recommendedName>
</protein>
<evidence type="ECO:0000256" key="14">
    <source>
        <dbReference type="RuleBase" id="RU000461"/>
    </source>
</evidence>
<dbReference type="CDD" id="cd11056">
    <property type="entry name" value="CYP6-like"/>
    <property type="match status" value="1"/>
</dbReference>
<evidence type="ECO:0000256" key="11">
    <source>
        <dbReference type="ARBA" id="ARBA00023033"/>
    </source>
</evidence>
<keyword evidence="8" id="KW-0492">Microsome</keyword>
<dbReference type="GO" id="GO:0005789">
    <property type="term" value="C:endoplasmic reticulum membrane"/>
    <property type="evidence" value="ECO:0007669"/>
    <property type="project" value="UniProtKB-SubCell"/>
</dbReference>
<evidence type="ECO:0000256" key="7">
    <source>
        <dbReference type="ARBA" id="ARBA00022824"/>
    </source>
</evidence>
<evidence type="ECO:0000256" key="10">
    <source>
        <dbReference type="ARBA" id="ARBA00023004"/>
    </source>
</evidence>
<dbReference type="GO" id="GO:0004497">
    <property type="term" value="F:monooxygenase activity"/>
    <property type="evidence" value="ECO:0007669"/>
    <property type="project" value="UniProtKB-KW"/>
</dbReference>
<dbReference type="InterPro" id="IPR050476">
    <property type="entry name" value="Insect_CytP450_Detox"/>
</dbReference>
<dbReference type="InterPro" id="IPR017972">
    <property type="entry name" value="Cyt_P450_CS"/>
</dbReference>
<comment type="similarity">
    <text evidence="4 14">Belongs to the cytochrome P450 family.</text>
</comment>
<dbReference type="GO" id="GO:0020037">
    <property type="term" value="F:heme binding"/>
    <property type="evidence" value="ECO:0007669"/>
    <property type="project" value="InterPro"/>
</dbReference>
<reference evidence="15" key="1">
    <citation type="submission" date="2020-05" db="UniProtKB">
        <authorList>
            <consortium name="EnsemblMetazoa"/>
        </authorList>
    </citation>
    <scope>IDENTIFICATION</scope>
    <source>
        <strain evidence="15">Aabys</strain>
    </source>
</reference>
<dbReference type="PANTHER" id="PTHR24292">
    <property type="entry name" value="CYTOCHROME P450"/>
    <property type="match status" value="1"/>
</dbReference>
<keyword evidence="6 13" id="KW-0479">Metal-binding</keyword>
<keyword evidence="12" id="KW-0472">Membrane</keyword>
<dbReference type="InterPro" id="IPR036396">
    <property type="entry name" value="Cyt_P450_sf"/>
</dbReference>